<evidence type="ECO:0000313" key="1">
    <source>
        <dbReference type="EMBL" id="SCB99668.1"/>
    </source>
</evidence>
<evidence type="ECO:0000313" key="2">
    <source>
        <dbReference type="Proteomes" id="UP000195991"/>
    </source>
</evidence>
<dbReference type="Proteomes" id="UP000195991">
    <property type="component" value="Unassembled WGS sequence"/>
</dbReference>
<gene>
    <name evidence="1" type="ORF">BTT61001_00987</name>
</gene>
<reference evidence="1 2" key="1">
    <citation type="submission" date="2016-08" db="EMBL/GenBank/DDBJ databases">
        <authorList>
            <person name="Seilhamer J.J."/>
        </authorList>
    </citation>
    <scope>NUCLEOTIDE SEQUENCE [LARGE SCALE GENOMIC DNA]</scope>
    <source>
        <strain evidence="1 2">IEBC_T61001</strain>
    </source>
</reference>
<dbReference type="SUPFAM" id="SSF48403">
    <property type="entry name" value="Ankyrin repeat"/>
    <property type="match status" value="1"/>
</dbReference>
<accession>A0A1C4AYU9</accession>
<sequence length="177" mass="20668">MLTIKIDLIAKLKNTSEFMKAYKDGDEKNVFDGKSLIFFSLSNTDLSSRYEISNFLLGKNIDVLCKNKEDETVLHVLLGQRKHDIEKTYRLCERLIEKGVNINEKDGKGQVALIYIIRLNKSDEELEQLYNLWFSQPNLDLTSKDSTGFSAIEYARKFPYRSSLIERMEKYESKRAY</sequence>
<name>A0A1C4AYU9_BACTU</name>
<organism evidence="1 2">
    <name type="scientific">Bacillus thuringiensis</name>
    <dbReference type="NCBI Taxonomy" id="1428"/>
    <lineage>
        <taxon>Bacteria</taxon>
        <taxon>Bacillati</taxon>
        <taxon>Bacillota</taxon>
        <taxon>Bacilli</taxon>
        <taxon>Bacillales</taxon>
        <taxon>Bacillaceae</taxon>
        <taxon>Bacillus</taxon>
        <taxon>Bacillus cereus group</taxon>
    </lineage>
</organism>
<protein>
    <submittedName>
        <fullName evidence="1">Ankyrin repeat protein</fullName>
    </submittedName>
</protein>
<dbReference type="InterPro" id="IPR036770">
    <property type="entry name" value="Ankyrin_rpt-contain_sf"/>
</dbReference>
<dbReference type="EMBL" id="FMBI01000024">
    <property type="protein sequence ID" value="SCB99668.1"/>
    <property type="molecule type" value="Genomic_DNA"/>
</dbReference>
<dbReference type="RefSeq" id="WP_087985659.1">
    <property type="nucleotide sequence ID" value="NZ_FMBI01000024.1"/>
</dbReference>
<dbReference type="Gene3D" id="1.25.40.20">
    <property type="entry name" value="Ankyrin repeat-containing domain"/>
    <property type="match status" value="1"/>
</dbReference>
<dbReference type="AlphaFoldDB" id="A0A1C4AYU9"/>
<proteinExistence type="predicted"/>